<dbReference type="GO" id="GO:0005840">
    <property type="term" value="C:ribosome"/>
    <property type="evidence" value="ECO:0007669"/>
    <property type="project" value="UniProtKB-KW"/>
</dbReference>
<dbReference type="NCBIfam" id="TIGR00030">
    <property type="entry name" value="S21p"/>
    <property type="match status" value="1"/>
</dbReference>
<dbReference type="RefSeq" id="WP_237378819.1">
    <property type="nucleotide sequence ID" value="NZ_CP071793.1"/>
</dbReference>
<sequence length="71" mass="8770">MPIVVLQGHETIDEIVKQFKRKCERSGLFSEIKKRKHFVKPSEVRRKEKLEARKKILKKLRKERQRMKYYN</sequence>
<organism evidence="7 8">
    <name type="scientific">Sulfidibacter corallicola</name>
    <dbReference type="NCBI Taxonomy" id="2818388"/>
    <lineage>
        <taxon>Bacteria</taxon>
        <taxon>Pseudomonadati</taxon>
        <taxon>Acidobacteriota</taxon>
        <taxon>Holophagae</taxon>
        <taxon>Acanthopleuribacterales</taxon>
        <taxon>Acanthopleuribacteraceae</taxon>
        <taxon>Sulfidibacter</taxon>
    </lineage>
</organism>
<keyword evidence="3 5" id="KW-0687">Ribonucleoprotein</keyword>
<evidence type="ECO:0000313" key="7">
    <source>
        <dbReference type="EMBL" id="QTD49178.1"/>
    </source>
</evidence>
<accession>A0A8A4TK28</accession>
<dbReference type="Pfam" id="PF01165">
    <property type="entry name" value="Ribosomal_S21"/>
    <property type="match status" value="1"/>
</dbReference>
<protein>
    <recommendedName>
        <fullName evidence="4 5">Small ribosomal subunit protein bS21</fullName>
    </recommendedName>
</protein>
<dbReference type="AlphaFoldDB" id="A0A8A4TK28"/>
<proteinExistence type="inferred from homology"/>
<dbReference type="Proteomes" id="UP000663929">
    <property type="component" value="Chromosome"/>
</dbReference>
<dbReference type="InterPro" id="IPR001911">
    <property type="entry name" value="Ribosomal_bS21"/>
</dbReference>
<comment type="similarity">
    <text evidence="1 5 6">Belongs to the bacterial ribosomal protein bS21 family.</text>
</comment>
<evidence type="ECO:0000313" key="8">
    <source>
        <dbReference type="Proteomes" id="UP000663929"/>
    </source>
</evidence>
<dbReference type="PRINTS" id="PR00976">
    <property type="entry name" value="RIBOSOMALS21"/>
</dbReference>
<dbReference type="EMBL" id="CP071793">
    <property type="protein sequence ID" value="QTD49178.1"/>
    <property type="molecule type" value="Genomic_DNA"/>
</dbReference>
<evidence type="ECO:0000256" key="4">
    <source>
        <dbReference type="ARBA" id="ARBA00035135"/>
    </source>
</evidence>
<keyword evidence="2 5" id="KW-0689">Ribosomal protein</keyword>
<evidence type="ECO:0000256" key="1">
    <source>
        <dbReference type="ARBA" id="ARBA00006640"/>
    </source>
</evidence>
<dbReference type="KEGG" id="scor:J3U87_26630"/>
<reference evidence="7" key="1">
    <citation type="submission" date="2021-03" db="EMBL/GenBank/DDBJ databases">
        <title>Acanthopleuribacteraceae sp. M133.</title>
        <authorList>
            <person name="Wang G."/>
        </authorList>
    </citation>
    <scope>NUCLEOTIDE SEQUENCE</scope>
    <source>
        <strain evidence="7">M133</strain>
    </source>
</reference>
<gene>
    <name evidence="5 7" type="primary">rpsU</name>
    <name evidence="7" type="ORF">J3U87_26630</name>
</gene>
<name>A0A8A4TK28_SULCO</name>
<keyword evidence="8" id="KW-1185">Reference proteome</keyword>
<evidence type="ECO:0000256" key="3">
    <source>
        <dbReference type="ARBA" id="ARBA00023274"/>
    </source>
</evidence>
<dbReference type="GO" id="GO:1990904">
    <property type="term" value="C:ribonucleoprotein complex"/>
    <property type="evidence" value="ECO:0007669"/>
    <property type="project" value="UniProtKB-KW"/>
</dbReference>
<dbReference type="GO" id="GO:0003735">
    <property type="term" value="F:structural constituent of ribosome"/>
    <property type="evidence" value="ECO:0007669"/>
    <property type="project" value="InterPro"/>
</dbReference>
<dbReference type="HAMAP" id="MF_00358">
    <property type="entry name" value="Ribosomal_bS21"/>
    <property type="match status" value="1"/>
</dbReference>
<evidence type="ECO:0000256" key="6">
    <source>
        <dbReference type="RuleBase" id="RU000667"/>
    </source>
</evidence>
<dbReference type="GO" id="GO:0006412">
    <property type="term" value="P:translation"/>
    <property type="evidence" value="ECO:0007669"/>
    <property type="project" value="UniProtKB-UniRule"/>
</dbReference>
<dbReference type="InterPro" id="IPR038380">
    <property type="entry name" value="Ribosomal_bS21_sf"/>
</dbReference>
<evidence type="ECO:0000256" key="5">
    <source>
        <dbReference type="HAMAP-Rule" id="MF_00358"/>
    </source>
</evidence>
<dbReference type="Gene3D" id="1.20.5.1150">
    <property type="entry name" value="Ribosomal protein S8"/>
    <property type="match status" value="1"/>
</dbReference>
<evidence type="ECO:0000256" key="2">
    <source>
        <dbReference type="ARBA" id="ARBA00022980"/>
    </source>
</evidence>